<dbReference type="AlphaFoldDB" id="A0A7Z1AG47"/>
<accession>A0A7Z1AG47</accession>
<dbReference type="NCBIfam" id="TIGR00752">
    <property type="entry name" value="slp"/>
    <property type="match status" value="1"/>
</dbReference>
<dbReference type="PROSITE" id="PS51257">
    <property type="entry name" value="PROKAR_LIPOPROTEIN"/>
    <property type="match status" value="1"/>
</dbReference>
<comment type="caution">
    <text evidence="1">The sequence shown here is derived from an EMBL/GenBank/DDBJ whole genome shotgun (WGS) entry which is preliminary data.</text>
</comment>
<dbReference type="PIRSF" id="PIRSF004982">
    <property type="entry name" value="SlP"/>
    <property type="match status" value="1"/>
</dbReference>
<sequence length="178" mass="21093">MTKRYRLMPVGILGIFLFTGCASHVPKVIGTPPAGDVRVDEVQQHKQQFSNAKIRWGGDIISVENLAQETRIEILSRPLDDEGKPKDDSRSIGRFIARIEGYLEPEEYPKNREITITGNIVEVVQKPVGDYPYPYPVVEVEAYYLWPEEKVYTHPYYYDPFYDPFYYPYWRRYPYYYW</sequence>
<keyword evidence="2" id="KW-1185">Reference proteome</keyword>
<proteinExistence type="predicted"/>
<protein>
    <submittedName>
        <fullName evidence="1">Outer membrane protein slp</fullName>
    </submittedName>
</protein>
<dbReference type="PANTHER" id="PTHR37530:SF1">
    <property type="entry name" value="OUTER MEMBRANE PROTEIN SLP"/>
    <property type="match status" value="1"/>
</dbReference>
<dbReference type="RefSeq" id="WP_235615135.1">
    <property type="nucleotide sequence ID" value="NZ_MARB01000005.1"/>
</dbReference>
<dbReference type="EMBL" id="MARB01000005">
    <property type="protein sequence ID" value="ODJ88557.1"/>
    <property type="molecule type" value="Genomic_DNA"/>
</dbReference>
<evidence type="ECO:0000313" key="2">
    <source>
        <dbReference type="Proteomes" id="UP000094769"/>
    </source>
</evidence>
<dbReference type="InterPro" id="IPR004658">
    <property type="entry name" value="OMP_Slp"/>
</dbReference>
<evidence type="ECO:0000313" key="1">
    <source>
        <dbReference type="EMBL" id="ODJ88557.1"/>
    </source>
</evidence>
<name>A0A7Z1AG47_9GAMM</name>
<dbReference type="Proteomes" id="UP000094769">
    <property type="component" value="Unassembled WGS sequence"/>
</dbReference>
<dbReference type="GO" id="GO:0019867">
    <property type="term" value="C:outer membrane"/>
    <property type="evidence" value="ECO:0007669"/>
    <property type="project" value="InterPro"/>
</dbReference>
<organism evidence="1 2">
    <name type="scientific">Candidatus Thiodiazotropha endolucinida</name>
    <dbReference type="NCBI Taxonomy" id="1655433"/>
    <lineage>
        <taxon>Bacteria</taxon>
        <taxon>Pseudomonadati</taxon>
        <taxon>Pseudomonadota</taxon>
        <taxon>Gammaproteobacteria</taxon>
        <taxon>Chromatiales</taxon>
        <taxon>Sedimenticolaceae</taxon>
        <taxon>Candidatus Thiodiazotropha</taxon>
    </lineage>
</organism>
<reference evidence="1 2" key="1">
    <citation type="submission" date="2016-06" db="EMBL/GenBank/DDBJ databases">
        <title>Genome sequence of endosymbiont of Candidatus Endolucinida thiodiazotropha.</title>
        <authorList>
            <person name="Poehlein A."/>
            <person name="Koenig S."/>
            <person name="Heiden S.E."/>
            <person name="Thuermer A."/>
            <person name="Voget S."/>
            <person name="Daniel R."/>
            <person name="Markert S."/>
            <person name="Gros O."/>
            <person name="Schweder T."/>
        </authorList>
    </citation>
    <scope>NUCLEOTIDE SEQUENCE [LARGE SCALE GENOMIC DNA]</scope>
    <source>
        <strain evidence="1 2">COS</strain>
    </source>
</reference>
<gene>
    <name evidence="1" type="primary">slp_2</name>
    <name evidence="1" type="ORF">CODIS_11030</name>
</gene>
<dbReference type="Pfam" id="PF03843">
    <property type="entry name" value="Slp"/>
    <property type="match status" value="1"/>
</dbReference>
<dbReference type="PANTHER" id="PTHR37530">
    <property type="entry name" value="OUTER MEMBRANE PROTEIN SLP"/>
    <property type="match status" value="1"/>
</dbReference>